<reference evidence="1 2" key="1">
    <citation type="submission" date="2020-01" db="EMBL/GenBank/DDBJ databases">
        <title>Insect and environment-associated Actinomycetes.</title>
        <authorList>
            <person name="Currrie C."/>
            <person name="Chevrette M."/>
            <person name="Carlson C."/>
            <person name="Stubbendieck R."/>
            <person name="Wendt-Pienkowski E."/>
        </authorList>
    </citation>
    <scope>NUCLEOTIDE SEQUENCE [LARGE SCALE GENOMIC DNA]</scope>
    <source>
        <strain evidence="1 2">SID8386</strain>
    </source>
</reference>
<organism evidence="1 2">
    <name type="scientific">Amycolatopsis rubida</name>
    <dbReference type="NCBI Taxonomy" id="112413"/>
    <lineage>
        <taxon>Bacteria</taxon>
        <taxon>Bacillati</taxon>
        <taxon>Actinomycetota</taxon>
        <taxon>Actinomycetes</taxon>
        <taxon>Pseudonocardiales</taxon>
        <taxon>Pseudonocardiaceae</taxon>
        <taxon>Amycolatopsis</taxon>
    </lineage>
</organism>
<comment type="caution">
    <text evidence="1">The sequence shown here is derived from an EMBL/GenBank/DDBJ whole genome shotgun (WGS) entry which is preliminary data.</text>
</comment>
<dbReference type="Proteomes" id="UP000470404">
    <property type="component" value="Unassembled WGS sequence"/>
</dbReference>
<gene>
    <name evidence="1" type="ORF">G3I59_37225</name>
</gene>
<dbReference type="RefSeq" id="WP_067587642.1">
    <property type="nucleotide sequence ID" value="NZ_JAAGNC010000189.1"/>
</dbReference>
<proteinExistence type="predicted"/>
<dbReference type="EMBL" id="JAAGNC010000189">
    <property type="protein sequence ID" value="NEC61092.1"/>
    <property type="molecule type" value="Genomic_DNA"/>
</dbReference>
<accession>A0ABX0C3F5</accession>
<sequence length="248" mass="27923">MNRRTRGEETDRIVQQPASAAVRSPVRGFVDGRLIDSDLDRLELESARRALRLLHERIPPTEMAVLLAPDIERSDAQWREWAVASAGTWQPCFVDLEATEITKTEFLAWWSDALDDLHGIMYPAFPEHYLFDWAETAAGERRLMVVEELGHVPFRMYCEYGPEWAPAAPLPGYEPVSVGVGRLADGTDTVRFMSQIRQDSGLLRLHAGMYVGSAVPARVVEAHQDQLLVEWTRWIEMAVGHAAAARTA</sequence>
<keyword evidence="2" id="KW-1185">Reference proteome</keyword>
<name>A0ABX0C3F5_9PSEU</name>
<protein>
    <submittedName>
        <fullName evidence="1">Uncharacterized protein</fullName>
    </submittedName>
</protein>
<evidence type="ECO:0000313" key="1">
    <source>
        <dbReference type="EMBL" id="NEC61092.1"/>
    </source>
</evidence>
<evidence type="ECO:0000313" key="2">
    <source>
        <dbReference type="Proteomes" id="UP000470404"/>
    </source>
</evidence>